<evidence type="ECO:0000256" key="5">
    <source>
        <dbReference type="SAM" id="Phobius"/>
    </source>
</evidence>
<keyword evidence="8" id="KW-1185">Reference proteome</keyword>
<name>A0ABW7XC71_9NOCA</name>
<keyword evidence="3 5" id="KW-1133">Transmembrane helix</keyword>
<reference evidence="7 8" key="1">
    <citation type="submission" date="2024-10" db="EMBL/GenBank/DDBJ databases">
        <title>The Natural Products Discovery Center: Release of the First 8490 Sequenced Strains for Exploring Actinobacteria Biosynthetic Diversity.</title>
        <authorList>
            <person name="Kalkreuter E."/>
            <person name="Kautsar S.A."/>
            <person name="Yang D."/>
            <person name="Bader C.D."/>
            <person name="Teijaro C.N."/>
            <person name="Fluegel L."/>
            <person name="Davis C.M."/>
            <person name="Simpson J.R."/>
            <person name="Lauterbach L."/>
            <person name="Steele A.D."/>
            <person name="Gui C."/>
            <person name="Meng S."/>
            <person name="Li G."/>
            <person name="Viehrig K."/>
            <person name="Ye F."/>
            <person name="Su P."/>
            <person name="Kiefer A.F."/>
            <person name="Nichols A."/>
            <person name="Cepeda A.J."/>
            <person name="Yan W."/>
            <person name="Fan B."/>
            <person name="Jiang Y."/>
            <person name="Adhikari A."/>
            <person name="Zheng C.-J."/>
            <person name="Schuster L."/>
            <person name="Cowan T.M."/>
            <person name="Smanski M.J."/>
            <person name="Chevrette M.G."/>
            <person name="De Carvalho L.P.S."/>
            <person name="Shen B."/>
        </authorList>
    </citation>
    <scope>NUCLEOTIDE SEQUENCE [LARGE SCALE GENOMIC DNA]</scope>
    <source>
        <strain evidence="7 8">NPDC019275</strain>
    </source>
</reference>
<feature type="transmembrane region" description="Helical" evidence="5">
    <location>
        <begin position="417"/>
        <end position="442"/>
    </location>
</feature>
<feature type="transmembrane region" description="Helical" evidence="5">
    <location>
        <begin position="448"/>
        <end position="470"/>
    </location>
</feature>
<evidence type="ECO:0000313" key="8">
    <source>
        <dbReference type="Proteomes" id="UP001611415"/>
    </source>
</evidence>
<feature type="transmembrane region" description="Helical" evidence="5">
    <location>
        <begin position="150"/>
        <end position="173"/>
    </location>
</feature>
<evidence type="ECO:0000256" key="3">
    <source>
        <dbReference type="ARBA" id="ARBA00022989"/>
    </source>
</evidence>
<evidence type="ECO:0000256" key="2">
    <source>
        <dbReference type="ARBA" id="ARBA00022692"/>
    </source>
</evidence>
<dbReference type="PANTHER" id="PTHR42718">
    <property type="entry name" value="MAJOR FACILITATOR SUPERFAMILY MULTIDRUG TRANSPORTER MFSC"/>
    <property type="match status" value="1"/>
</dbReference>
<evidence type="ECO:0000256" key="4">
    <source>
        <dbReference type="ARBA" id="ARBA00023136"/>
    </source>
</evidence>
<feature type="transmembrane region" description="Helical" evidence="5">
    <location>
        <begin position="244"/>
        <end position="263"/>
    </location>
</feature>
<feature type="transmembrane region" description="Helical" evidence="5">
    <location>
        <begin position="350"/>
        <end position="370"/>
    </location>
</feature>
<dbReference type="PRINTS" id="PR01036">
    <property type="entry name" value="TCRTETB"/>
</dbReference>
<feature type="transmembrane region" description="Helical" evidence="5">
    <location>
        <begin position="21"/>
        <end position="48"/>
    </location>
</feature>
<dbReference type="SUPFAM" id="SSF103473">
    <property type="entry name" value="MFS general substrate transporter"/>
    <property type="match status" value="1"/>
</dbReference>
<dbReference type="PANTHER" id="PTHR42718:SF39">
    <property type="entry name" value="ACTINORHODIN TRANSPORTER-RELATED"/>
    <property type="match status" value="1"/>
</dbReference>
<dbReference type="Proteomes" id="UP001611415">
    <property type="component" value="Unassembled WGS sequence"/>
</dbReference>
<gene>
    <name evidence="7" type="ORF">ACH49W_35905</name>
</gene>
<dbReference type="Gene3D" id="1.20.1720.10">
    <property type="entry name" value="Multidrug resistance protein D"/>
    <property type="match status" value="1"/>
</dbReference>
<evidence type="ECO:0000313" key="7">
    <source>
        <dbReference type="EMBL" id="MFI2478748.1"/>
    </source>
</evidence>
<evidence type="ECO:0000259" key="6">
    <source>
        <dbReference type="PROSITE" id="PS50850"/>
    </source>
</evidence>
<feature type="transmembrane region" description="Helical" evidence="5">
    <location>
        <begin position="284"/>
        <end position="309"/>
    </location>
</feature>
<dbReference type="PROSITE" id="PS50850">
    <property type="entry name" value="MFS"/>
    <property type="match status" value="1"/>
</dbReference>
<dbReference type="RefSeq" id="WP_397096395.1">
    <property type="nucleotide sequence ID" value="NZ_JBIRYO010000056.1"/>
</dbReference>
<feature type="transmembrane region" description="Helical" evidence="5">
    <location>
        <begin position="217"/>
        <end position="238"/>
    </location>
</feature>
<feature type="transmembrane region" description="Helical" evidence="5">
    <location>
        <begin position="185"/>
        <end position="205"/>
    </location>
</feature>
<dbReference type="InterPro" id="IPR020846">
    <property type="entry name" value="MFS_dom"/>
</dbReference>
<dbReference type="CDD" id="cd17321">
    <property type="entry name" value="MFS_MMR_MDR_like"/>
    <property type="match status" value="1"/>
</dbReference>
<accession>A0ABW7XC71</accession>
<dbReference type="Pfam" id="PF07690">
    <property type="entry name" value="MFS_1"/>
    <property type="match status" value="1"/>
</dbReference>
<dbReference type="InterPro" id="IPR011701">
    <property type="entry name" value="MFS"/>
</dbReference>
<feature type="transmembrane region" description="Helical" evidence="5">
    <location>
        <begin position="117"/>
        <end position="138"/>
    </location>
</feature>
<feature type="transmembrane region" description="Helical" evidence="5">
    <location>
        <begin position="376"/>
        <end position="396"/>
    </location>
</feature>
<dbReference type="EMBL" id="JBIRYO010000056">
    <property type="protein sequence ID" value="MFI2478748.1"/>
    <property type="molecule type" value="Genomic_DNA"/>
</dbReference>
<comment type="caution">
    <text evidence="7">The sequence shown here is derived from an EMBL/GenBank/DDBJ whole genome shotgun (WGS) entry which is preliminary data.</text>
</comment>
<organism evidence="7 8">
    <name type="scientific">Nocardia xishanensis</name>
    <dbReference type="NCBI Taxonomy" id="238964"/>
    <lineage>
        <taxon>Bacteria</taxon>
        <taxon>Bacillati</taxon>
        <taxon>Actinomycetota</taxon>
        <taxon>Actinomycetes</taxon>
        <taxon>Mycobacteriales</taxon>
        <taxon>Nocardiaceae</taxon>
        <taxon>Nocardia</taxon>
    </lineage>
</organism>
<feature type="transmembrane region" description="Helical" evidence="5">
    <location>
        <begin position="315"/>
        <end position="338"/>
    </location>
</feature>
<dbReference type="Gene3D" id="1.20.1250.20">
    <property type="entry name" value="MFS general substrate transporter like domains"/>
    <property type="match status" value="1"/>
</dbReference>
<keyword evidence="2 5" id="KW-0812">Transmembrane</keyword>
<comment type="subcellular location">
    <subcellularLocation>
        <location evidence="1">Cell membrane</location>
        <topology evidence="1">Multi-pass membrane protein</topology>
    </subcellularLocation>
</comment>
<dbReference type="InterPro" id="IPR036259">
    <property type="entry name" value="MFS_trans_sf"/>
</dbReference>
<evidence type="ECO:0000256" key="1">
    <source>
        <dbReference type="ARBA" id="ARBA00004651"/>
    </source>
</evidence>
<feature type="transmembrane region" description="Helical" evidence="5">
    <location>
        <begin position="60"/>
        <end position="80"/>
    </location>
</feature>
<proteinExistence type="predicted"/>
<keyword evidence="4 5" id="KW-0472">Membrane</keyword>
<sequence length="475" mass="48924">MTQTLPTRPADTAAAPARGAWRAAAILAIILTGQFMAVLDASIVNVAIPSIRSGLGTSGSALQLIVAGYVIAYAVLLVTGARLGDRFTQRRAFIAGLALFTIASLACGLAWNAVALIVFRFVQGAGAAAMIPQVMTVIQRDFSGQARAKALSVYSAIISGGVVVGQVLGGLIVDADLFGSGWRGVFLVNVPVGAVLLVLAPRVLPADGPRFDRKLDLAGLTALTLSVLLLVVPLVLGAEQDWPVWTWIALGASAFGAVTFALVERRVARRGGAPLFAREALRAPGLLLTAATLLVVMATFGGWMFVMAIHLQNTLGYSALHAGLVFVPMGAVFALASLNWQRVPERFHRAMIPLALVLGAATMTVLAAMLRNGAEPGPFALVVFGLMGLGFGLAFTPLMTRTLATVPRAVAADASGILVTHVQLGIVVGIASFGTVFLSLAGATTLSAARALGVTGMAEGATVLLAAAFASRAAR</sequence>
<feature type="domain" description="Major facilitator superfamily (MFS) profile" evidence="6">
    <location>
        <begin position="26"/>
        <end position="475"/>
    </location>
</feature>
<feature type="transmembrane region" description="Helical" evidence="5">
    <location>
        <begin position="92"/>
        <end position="111"/>
    </location>
</feature>
<protein>
    <submittedName>
        <fullName evidence="7">MFS transporter</fullName>
    </submittedName>
</protein>